<accession>A0A2P6QAS1</accession>
<evidence type="ECO:0000313" key="2">
    <source>
        <dbReference type="Proteomes" id="UP000238479"/>
    </source>
</evidence>
<name>A0A2P6QAS1_ROSCH</name>
<keyword evidence="2" id="KW-1185">Reference proteome</keyword>
<protein>
    <submittedName>
        <fullName evidence="1">Uncharacterized protein</fullName>
    </submittedName>
</protein>
<reference evidence="1 2" key="1">
    <citation type="journal article" date="2018" name="Nat. Genet.">
        <title>The Rosa genome provides new insights in the design of modern roses.</title>
        <authorList>
            <person name="Bendahmane M."/>
        </authorList>
    </citation>
    <scope>NUCLEOTIDE SEQUENCE [LARGE SCALE GENOMIC DNA]</scope>
    <source>
        <strain evidence="2">cv. Old Blush</strain>
    </source>
</reference>
<dbReference type="Gramene" id="PRQ31253">
    <property type="protein sequence ID" value="PRQ31253"/>
    <property type="gene ID" value="RchiOBHm_Chr5g0033441"/>
</dbReference>
<dbReference type="Proteomes" id="UP000238479">
    <property type="component" value="Chromosome 5"/>
</dbReference>
<dbReference type="AlphaFoldDB" id="A0A2P6QAS1"/>
<comment type="caution">
    <text evidence="1">The sequence shown here is derived from an EMBL/GenBank/DDBJ whole genome shotgun (WGS) entry which is preliminary data.</text>
</comment>
<evidence type="ECO:0000313" key="1">
    <source>
        <dbReference type="EMBL" id="PRQ31253.1"/>
    </source>
</evidence>
<proteinExistence type="predicted"/>
<gene>
    <name evidence="1" type="ORF">RchiOBHm_Chr5g0033441</name>
</gene>
<sequence>MTGLTAILRLFSCTMSSSTSGTTKKDHAWRWTKPIPGELKYFLVILLIYYRFGDFVESYGFSTCLL</sequence>
<organism evidence="1 2">
    <name type="scientific">Rosa chinensis</name>
    <name type="common">China rose</name>
    <dbReference type="NCBI Taxonomy" id="74649"/>
    <lineage>
        <taxon>Eukaryota</taxon>
        <taxon>Viridiplantae</taxon>
        <taxon>Streptophyta</taxon>
        <taxon>Embryophyta</taxon>
        <taxon>Tracheophyta</taxon>
        <taxon>Spermatophyta</taxon>
        <taxon>Magnoliopsida</taxon>
        <taxon>eudicotyledons</taxon>
        <taxon>Gunneridae</taxon>
        <taxon>Pentapetalae</taxon>
        <taxon>rosids</taxon>
        <taxon>fabids</taxon>
        <taxon>Rosales</taxon>
        <taxon>Rosaceae</taxon>
        <taxon>Rosoideae</taxon>
        <taxon>Rosoideae incertae sedis</taxon>
        <taxon>Rosa</taxon>
    </lineage>
</organism>
<dbReference type="EMBL" id="PDCK01000043">
    <property type="protein sequence ID" value="PRQ31253.1"/>
    <property type="molecule type" value="Genomic_DNA"/>
</dbReference>